<proteinExistence type="predicted"/>
<organism evidence="1 2">
    <name type="scientific">Vallitalea guaymasensis</name>
    <dbReference type="NCBI Taxonomy" id="1185412"/>
    <lineage>
        <taxon>Bacteria</taxon>
        <taxon>Bacillati</taxon>
        <taxon>Bacillota</taxon>
        <taxon>Clostridia</taxon>
        <taxon>Lachnospirales</taxon>
        <taxon>Vallitaleaceae</taxon>
        <taxon>Vallitalea</taxon>
    </lineage>
</organism>
<accession>A0A8J8MDZ2</accession>
<dbReference type="KEGG" id="vgu:HYG85_20440"/>
<evidence type="ECO:0000313" key="1">
    <source>
        <dbReference type="EMBL" id="QUH31161.1"/>
    </source>
</evidence>
<dbReference type="InterPro" id="IPR038148">
    <property type="entry name" value="Tn1545/Tn916_Xis"/>
</dbReference>
<keyword evidence="2" id="KW-1185">Reference proteome</keyword>
<dbReference type="RefSeq" id="WP_212691237.1">
    <property type="nucleotide sequence ID" value="NZ_CP058561.1"/>
</dbReference>
<protein>
    <submittedName>
        <fullName evidence="1">Molybdate-binding protein</fullName>
    </submittedName>
</protein>
<name>A0A8J8MDZ2_9FIRM</name>
<dbReference type="AlphaFoldDB" id="A0A8J8MDZ2"/>
<reference evidence="1 2" key="1">
    <citation type="submission" date="2020-07" db="EMBL/GenBank/DDBJ databases">
        <title>Vallitalea guaymasensis genome.</title>
        <authorList>
            <person name="Postec A."/>
        </authorList>
    </citation>
    <scope>NUCLEOTIDE SEQUENCE [LARGE SCALE GENOMIC DNA]</scope>
    <source>
        <strain evidence="1 2">Ra1766G1</strain>
    </source>
</reference>
<dbReference type="Gene3D" id="3.90.105.50">
    <property type="match status" value="1"/>
</dbReference>
<sequence>MKIKETDKALLNLEEFCKYLGIGKTKARELLKNPMCTYVIRIGNRLYANKRKLDKWIDINSGNFK</sequence>
<gene>
    <name evidence="1" type="ORF">HYG85_20440</name>
</gene>
<dbReference type="Proteomes" id="UP000677305">
    <property type="component" value="Chromosome"/>
</dbReference>
<dbReference type="EMBL" id="CP058561">
    <property type="protein sequence ID" value="QUH31161.1"/>
    <property type="molecule type" value="Genomic_DNA"/>
</dbReference>
<evidence type="ECO:0000313" key="2">
    <source>
        <dbReference type="Proteomes" id="UP000677305"/>
    </source>
</evidence>